<dbReference type="Proteomes" id="UP000031928">
    <property type="component" value="Chromosome"/>
</dbReference>
<gene>
    <name evidence="1" type="ORF">B840_12450</name>
</gene>
<proteinExistence type="predicted"/>
<evidence type="ECO:0000313" key="2">
    <source>
        <dbReference type="Proteomes" id="UP000031928"/>
    </source>
</evidence>
<dbReference type="EMBL" id="CP007790">
    <property type="protein sequence ID" value="AJK70058.1"/>
    <property type="molecule type" value="Genomic_DNA"/>
</dbReference>
<dbReference type="RefSeq" id="WP_042622375.1">
    <property type="nucleotide sequence ID" value="NZ_CP007790.1"/>
</dbReference>
<dbReference type="HOGENOM" id="CLU_067049_1_0_11"/>
<dbReference type="AlphaFoldDB" id="A0A0B6TQ60"/>
<reference evidence="1 2" key="1">
    <citation type="submission" date="2014-05" db="EMBL/GenBank/DDBJ databases">
        <title>Complete genome sequence of Corynebacterium marinum DSM 44953.</title>
        <authorList>
            <person name="Schaffert L."/>
            <person name="Albersmeier A."/>
            <person name="Kalinowski J."/>
            <person name="Ruckert C."/>
        </authorList>
    </citation>
    <scope>NUCLEOTIDE SEQUENCE [LARGE SCALE GENOMIC DNA]</scope>
    <source>
        <strain evidence="1 2">DSM 44953</strain>
    </source>
</reference>
<dbReference type="OrthoDB" id="5242876at2"/>
<evidence type="ECO:0000313" key="1">
    <source>
        <dbReference type="EMBL" id="AJK70058.1"/>
    </source>
</evidence>
<evidence type="ECO:0008006" key="3">
    <source>
        <dbReference type="Google" id="ProtNLM"/>
    </source>
</evidence>
<keyword evidence="2" id="KW-1185">Reference proteome</keyword>
<organism evidence="1 2">
    <name type="scientific">Corynebacterium marinum DSM 44953</name>
    <dbReference type="NCBI Taxonomy" id="1224162"/>
    <lineage>
        <taxon>Bacteria</taxon>
        <taxon>Bacillati</taxon>
        <taxon>Actinomycetota</taxon>
        <taxon>Actinomycetes</taxon>
        <taxon>Mycobacteriales</taxon>
        <taxon>Corynebacteriaceae</taxon>
        <taxon>Corynebacterium</taxon>
    </lineage>
</organism>
<accession>A0A0B6TQ60</accession>
<dbReference type="KEGG" id="cmq:B840_12450"/>
<name>A0A0B6TQ60_9CORY</name>
<dbReference type="STRING" id="1224162.B840_12450"/>
<protein>
    <recommendedName>
        <fullName evidence="3">N-acetyltransferase domain-containing protein</fullName>
    </recommendedName>
</protein>
<sequence>MFARVSPLSPEEIGRIHPQAGRSIFWELDPDTAAVVQASGDPGFEKEAWLTTTLLEYGCCGFSLERSSQERAVATILFCPRDGAPGVVALPTAPVSEDAEVLTSLFIEPGFAGIGLESLLLDAAIMSLVERDVPAVEAFGWRTDFFARADVDELLEGPVGAVLRSASEIGLMSVSVLESAGFKVVADHPVLPRLRLDLPPQHDLISAAALEFLEDRMPVS</sequence>